<proteinExistence type="predicted"/>
<dbReference type="PROSITE" id="PS51257">
    <property type="entry name" value="PROKAR_LIPOPROTEIN"/>
    <property type="match status" value="1"/>
</dbReference>
<organism evidence="4 5">
    <name type="scientific">Nitrospina gracilis (strain 3/211)</name>
    <dbReference type="NCBI Taxonomy" id="1266370"/>
    <lineage>
        <taxon>Bacteria</taxon>
        <taxon>Pseudomonadati</taxon>
        <taxon>Nitrospinota/Tectimicrobiota group</taxon>
        <taxon>Nitrospinota</taxon>
        <taxon>Nitrospinia</taxon>
        <taxon>Nitrospinales</taxon>
        <taxon>Nitrospinaceae</taxon>
        <taxon>Nitrospina</taxon>
    </lineage>
</organism>
<evidence type="ECO:0000313" key="5">
    <source>
        <dbReference type="Proteomes" id="UP000011704"/>
    </source>
</evidence>
<dbReference type="OrthoDB" id="9780199at2"/>
<dbReference type="EMBL" id="CAQJ01000019">
    <property type="protein sequence ID" value="CCQ89797.1"/>
    <property type="molecule type" value="Genomic_DNA"/>
</dbReference>
<reference evidence="4 5" key="1">
    <citation type="journal article" date="2013" name="Front. Microbiol.">
        <title>The genome of Nitrospina gracilis illuminates the metabolism and evolution of the major marine nitrite oxidizer.</title>
        <authorList>
            <person name="Luecker S."/>
            <person name="Nowka B."/>
            <person name="Rattei T."/>
            <person name="Spieck E."/>
            <person name="and Daims H."/>
        </authorList>
    </citation>
    <scope>NUCLEOTIDE SEQUENCE [LARGE SCALE GENOMIC DNA]</scope>
    <source>
        <strain evidence="4 5">3/211</strain>
    </source>
</reference>
<name>M1YWX7_NITG3</name>
<evidence type="ECO:0000259" key="3">
    <source>
        <dbReference type="Pfam" id="PF02169"/>
    </source>
</evidence>
<dbReference type="HOGENOM" id="CLU_123759_0_0_0"/>
<gene>
    <name evidence="4" type="ORF">NITGR_170054</name>
</gene>
<accession>M1YWX7</accession>
<keyword evidence="2" id="KW-0732">Signal</keyword>
<dbReference type="InterPro" id="IPR024952">
    <property type="entry name" value="LPP20-like_dom"/>
</dbReference>
<sequence>MKTISRWNLVLMVVLAAFLSACSSTPEKPTGGFVPIQDLGAPDWVLKGQGAFDDRAFYGVGSAVGIRNTSLLRTASENRARAALADVFETYVKKLYKDYQESATTGDMSATSETQYVEQALKNITNMSLRGSTIVDHWQNPNNGEMFSLAKIDLEHFEKNLSQYNDLSKQIRDQIKEQAEKSFDELDAEIDKMEGR</sequence>
<dbReference type="STRING" id="1266370.NITGR_170054"/>
<feature type="domain" description="Lipoprotein LPP20-like" evidence="3">
    <location>
        <begin position="42"/>
        <end position="153"/>
    </location>
</feature>
<evidence type="ECO:0000256" key="1">
    <source>
        <dbReference type="SAM" id="Coils"/>
    </source>
</evidence>
<dbReference type="AlphaFoldDB" id="M1YWX7"/>
<dbReference type="Pfam" id="PF02169">
    <property type="entry name" value="LPP20"/>
    <property type="match status" value="1"/>
</dbReference>
<dbReference type="RefSeq" id="WP_005006592.1">
    <property type="nucleotide sequence ID" value="NZ_HG422173.1"/>
</dbReference>
<feature type="coiled-coil region" evidence="1">
    <location>
        <begin position="154"/>
        <end position="196"/>
    </location>
</feature>
<evidence type="ECO:0000256" key="2">
    <source>
        <dbReference type="SAM" id="SignalP"/>
    </source>
</evidence>
<evidence type="ECO:0000313" key="4">
    <source>
        <dbReference type="EMBL" id="CCQ89797.1"/>
    </source>
</evidence>
<keyword evidence="5" id="KW-1185">Reference proteome</keyword>
<dbReference type="Proteomes" id="UP000011704">
    <property type="component" value="Unassembled WGS sequence"/>
</dbReference>
<feature type="signal peptide" evidence="2">
    <location>
        <begin position="1"/>
        <end position="23"/>
    </location>
</feature>
<dbReference type="InParanoid" id="M1YWX7"/>
<keyword evidence="1" id="KW-0175">Coiled coil</keyword>
<dbReference type="Gene3D" id="3.10.129.140">
    <property type="entry name" value="Helicobacter TNF-alpha-Inducing protein"/>
    <property type="match status" value="1"/>
</dbReference>
<comment type="caution">
    <text evidence="4">The sequence shown here is derived from an EMBL/GenBank/DDBJ whole genome shotgun (WGS) entry which is preliminary data.</text>
</comment>
<protein>
    <recommendedName>
        <fullName evidence="3">Lipoprotein LPP20-like domain-containing protein</fullName>
    </recommendedName>
</protein>
<feature type="chain" id="PRO_5004019483" description="Lipoprotein LPP20-like domain-containing protein" evidence="2">
    <location>
        <begin position="24"/>
        <end position="196"/>
    </location>
</feature>